<dbReference type="InterPro" id="IPR003439">
    <property type="entry name" value="ABC_transporter-like_ATP-bd"/>
</dbReference>
<dbReference type="InterPro" id="IPR036640">
    <property type="entry name" value="ABC1_TM_sf"/>
</dbReference>
<evidence type="ECO:0000313" key="12">
    <source>
        <dbReference type="EMBL" id="KGN38110.1"/>
    </source>
</evidence>
<evidence type="ECO:0000259" key="11">
    <source>
        <dbReference type="PROSITE" id="PS50929"/>
    </source>
</evidence>
<evidence type="ECO:0000313" key="13">
    <source>
        <dbReference type="Proteomes" id="UP000030011"/>
    </source>
</evidence>
<protein>
    <submittedName>
        <fullName evidence="12">Multidrug ABC transporter ATP-binding protein</fullName>
    </submittedName>
</protein>
<dbReference type="GO" id="GO:0016887">
    <property type="term" value="F:ATP hydrolysis activity"/>
    <property type="evidence" value="ECO:0007669"/>
    <property type="project" value="InterPro"/>
</dbReference>
<dbReference type="Gene3D" id="1.20.1560.10">
    <property type="entry name" value="ABC transporter type 1, transmembrane domain"/>
    <property type="match status" value="1"/>
</dbReference>
<dbReference type="InterPro" id="IPR017871">
    <property type="entry name" value="ABC_transporter-like_CS"/>
</dbReference>
<gene>
    <name evidence="12" type="ORF">N803_10110</name>
</gene>
<feature type="transmembrane region" description="Helical" evidence="9">
    <location>
        <begin position="280"/>
        <end position="298"/>
    </location>
</feature>
<dbReference type="CDD" id="cd18548">
    <property type="entry name" value="ABC_6TM_Tm287_like"/>
    <property type="match status" value="1"/>
</dbReference>
<keyword evidence="2" id="KW-0813">Transport</keyword>
<sequence length="578" mass="62418">MLLRIMRDYLRPYRGALTVLVLLQLAGTIASLYLPSLNGKIIDDGVAKGDTDYIVSTGGWMLAVSLIQIAATIAATYLGAKAASGFGRDLRAGIFARVGDFSAQEVSRFGAPTLISRNTNDVTQIQTVVFMGAAMMVSAPIMMVGGIIMALREDVGLSWLVAVAVPLLALCVSLVIRRMIPNFRLMQESVDWVNRILREQITGIRVVRAFVREDHEEARFAEANTQYTNTALAVGRLQALVFPIVMLIFNASTVAVLWFGAHRVENGQMQIGALTAFMSYLMQILMSVMMATFMSMMIPRATVSANRIAEVLDTDSTVVQPIQAQAIPEGGTAVEFRDVEFAYPGADVPVLQGISLTAEPGRTTAIIGSTGSGKSTLLSLVPRLYDVTDGAVLLGGVDVRDATLEDVWSHIGLVPQKPYLFTGTVASNLRYGDANATDDDLWEALRIAQAEDFVRAMPEGLESHIAQGGTNVSGGQRQRLAIARALVAKPEVFLFDDSFSALDLSTDARLREALKPVTRHTTVVVVAQRVSTIIDADHIVVLDDGKIVGQGTHDQLLETCPTYVEIVESQRSAEEAAA</sequence>
<dbReference type="InterPro" id="IPR011527">
    <property type="entry name" value="ABC1_TM_dom"/>
</dbReference>
<feature type="domain" description="ABC transporter" evidence="10">
    <location>
        <begin position="334"/>
        <end position="569"/>
    </location>
</feature>
<dbReference type="Pfam" id="PF00005">
    <property type="entry name" value="ABC_tran"/>
    <property type="match status" value="1"/>
</dbReference>
<dbReference type="InterPro" id="IPR003593">
    <property type="entry name" value="AAA+_ATPase"/>
</dbReference>
<dbReference type="InterPro" id="IPR027417">
    <property type="entry name" value="P-loop_NTPase"/>
</dbReference>
<keyword evidence="13" id="KW-1185">Reference proteome</keyword>
<feature type="domain" description="ABC transmembrane type-1" evidence="11">
    <location>
        <begin position="19"/>
        <end position="300"/>
    </location>
</feature>
<dbReference type="STRING" id="1385521.N803_10110"/>
<dbReference type="FunFam" id="3.40.50.300:FF:000854">
    <property type="entry name" value="Multidrug ABC transporter ATP-binding protein"/>
    <property type="match status" value="1"/>
</dbReference>
<dbReference type="AlphaFoldDB" id="A0A0A0JL19"/>
<dbReference type="eggNOG" id="COG1132">
    <property type="taxonomic scope" value="Bacteria"/>
</dbReference>
<dbReference type="PROSITE" id="PS50893">
    <property type="entry name" value="ABC_TRANSPORTER_2"/>
    <property type="match status" value="1"/>
</dbReference>
<reference evidence="12 13" key="1">
    <citation type="submission" date="2013-08" db="EMBL/GenBank/DDBJ databases">
        <title>The genome sequence of Knoellia subterranea.</title>
        <authorList>
            <person name="Zhu W."/>
            <person name="Wang G."/>
        </authorList>
    </citation>
    <scope>NUCLEOTIDE SEQUENCE [LARGE SCALE GENOMIC DNA]</scope>
    <source>
        <strain evidence="12 13">KCTC 19937</strain>
    </source>
</reference>
<feature type="transmembrane region" description="Helical" evidence="9">
    <location>
        <begin position="127"/>
        <end position="151"/>
    </location>
</feature>
<dbReference type="SUPFAM" id="SSF52540">
    <property type="entry name" value="P-loop containing nucleoside triphosphate hydrolases"/>
    <property type="match status" value="1"/>
</dbReference>
<keyword evidence="4 9" id="KW-0812">Transmembrane</keyword>
<dbReference type="EMBL" id="AVPK01000003">
    <property type="protein sequence ID" value="KGN38110.1"/>
    <property type="molecule type" value="Genomic_DNA"/>
</dbReference>
<dbReference type="SUPFAM" id="SSF90123">
    <property type="entry name" value="ABC transporter transmembrane region"/>
    <property type="match status" value="1"/>
</dbReference>
<dbReference type="PROSITE" id="PS00211">
    <property type="entry name" value="ABC_TRANSPORTER_1"/>
    <property type="match status" value="1"/>
</dbReference>
<keyword evidence="3" id="KW-1003">Cell membrane</keyword>
<evidence type="ECO:0000256" key="4">
    <source>
        <dbReference type="ARBA" id="ARBA00022692"/>
    </source>
</evidence>
<dbReference type="PANTHER" id="PTHR43394:SF1">
    <property type="entry name" value="ATP-BINDING CASSETTE SUB-FAMILY B MEMBER 10, MITOCHONDRIAL"/>
    <property type="match status" value="1"/>
</dbReference>
<dbReference type="PROSITE" id="PS50929">
    <property type="entry name" value="ABC_TM1F"/>
    <property type="match status" value="1"/>
</dbReference>
<proteinExistence type="predicted"/>
<evidence type="ECO:0000256" key="5">
    <source>
        <dbReference type="ARBA" id="ARBA00022741"/>
    </source>
</evidence>
<evidence type="ECO:0000256" key="7">
    <source>
        <dbReference type="ARBA" id="ARBA00022989"/>
    </source>
</evidence>
<dbReference type="InterPro" id="IPR039421">
    <property type="entry name" value="Type_1_exporter"/>
</dbReference>
<comment type="subcellular location">
    <subcellularLocation>
        <location evidence="1">Cell membrane</location>
        <topology evidence="1">Multi-pass membrane protein</topology>
    </subcellularLocation>
</comment>
<dbReference type="Proteomes" id="UP000030011">
    <property type="component" value="Unassembled WGS sequence"/>
</dbReference>
<comment type="caution">
    <text evidence="12">The sequence shown here is derived from an EMBL/GenBank/DDBJ whole genome shotgun (WGS) entry which is preliminary data.</text>
</comment>
<dbReference type="SMART" id="SM00382">
    <property type="entry name" value="AAA"/>
    <property type="match status" value="1"/>
</dbReference>
<evidence type="ECO:0000256" key="8">
    <source>
        <dbReference type="ARBA" id="ARBA00023136"/>
    </source>
</evidence>
<feature type="transmembrane region" description="Helical" evidence="9">
    <location>
        <begin position="12"/>
        <end position="33"/>
    </location>
</feature>
<evidence type="ECO:0000256" key="3">
    <source>
        <dbReference type="ARBA" id="ARBA00022475"/>
    </source>
</evidence>
<keyword evidence="7 9" id="KW-1133">Transmembrane helix</keyword>
<feature type="transmembrane region" description="Helical" evidence="9">
    <location>
        <begin position="53"/>
        <end position="78"/>
    </location>
</feature>
<evidence type="ECO:0000256" key="1">
    <source>
        <dbReference type="ARBA" id="ARBA00004651"/>
    </source>
</evidence>
<dbReference type="FunFam" id="1.20.1560.10:FF:000040">
    <property type="entry name" value="Multidrug ABC transporter ATP-binding protein"/>
    <property type="match status" value="1"/>
</dbReference>
<dbReference type="OrthoDB" id="9806127at2"/>
<dbReference type="Pfam" id="PF00664">
    <property type="entry name" value="ABC_membrane"/>
    <property type="match status" value="1"/>
</dbReference>
<accession>A0A0A0JL19</accession>
<organism evidence="12 13">
    <name type="scientific">Knoellia subterranea KCTC 19937</name>
    <dbReference type="NCBI Taxonomy" id="1385521"/>
    <lineage>
        <taxon>Bacteria</taxon>
        <taxon>Bacillati</taxon>
        <taxon>Actinomycetota</taxon>
        <taxon>Actinomycetes</taxon>
        <taxon>Micrococcales</taxon>
        <taxon>Intrasporangiaceae</taxon>
        <taxon>Knoellia</taxon>
    </lineage>
</organism>
<keyword evidence="8 9" id="KW-0472">Membrane</keyword>
<keyword evidence="6 12" id="KW-0067">ATP-binding</keyword>
<dbReference type="Gene3D" id="3.40.50.300">
    <property type="entry name" value="P-loop containing nucleotide triphosphate hydrolases"/>
    <property type="match status" value="1"/>
</dbReference>
<evidence type="ECO:0000256" key="6">
    <source>
        <dbReference type="ARBA" id="ARBA00022840"/>
    </source>
</evidence>
<feature type="transmembrane region" description="Helical" evidence="9">
    <location>
        <begin position="239"/>
        <end position="260"/>
    </location>
</feature>
<dbReference type="GO" id="GO:0015421">
    <property type="term" value="F:ABC-type oligopeptide transporter activity"/>
    <property type="evidence" value="ECO:0007669"/>
    <property type="project" value="TreeGrafter"/>
</dbReference>
<evidence type="ECO:0000256" key="2">
    <source>
        <dbReference type="ARBA" id="ARBA00022448"/>
    </source>
</evidence>
<dbReference type="GO" id="GO:0005886">
    <property type="term" value="C:plasma membrane"/>
    <property type="evidence" value="ECO:0007669"/>
    <property type="project" value="UniProtKB-SubCell"/>
</dbReference>
<dbReference type="RefSeq" id="WP_035903624.1">
    <property type="nucleotide sequence ID" value="NZ_AVPK01000003.1"/>
</dbReference>
<evidence type="ECO:0000259" key="10">
    <source>
        <dbReference type="PROSITE" id="PS50893"/>
    </source>
</evidence>
<keyword evidence="5" id="KW-0547">Nucleotide-binding</keyword>
<dbReference type="PANTHER" id="PTHR43394">
    <property type="entry name" value="ATP-DEPENDENT PERMEASE MDL1, MITOCHONDRIAL"/>
    <property type="match status" value="1"/>
</dbReference>
<name>A0A0A0JL19_9MICO</name>
<dbReference type="GO" id="GO:0005524">
    <property type="term" value="F:ATP binding"/>
    <property type="evidence" value="ECO:0007669"/>
    <property type="project" value="UniProtKB-KW"/>
</dbReference>
<feature type="transmembrane region" description="Helical" evidence="9">
    <location>
        <begin position="157"/>
        <end position="176"/>
    </location>
</feature>
<evidence type="ECO:0000256" key="9">
    <source>
        <dbReference type="SAM" id="Phobius"/>
    </source>
</evidence>